<dbReference type="STRING" id="394958.BGI42_06655"/>
<keyword evidence="1" id="KW-0808">Transferase</keyword>
<dbReference type="Proteomes" id="UP000094652">
    <property type="component" value="Chromosome"/>
</dbReference>
<protein>
    <submittedName>
        <fullName evidence="1">rRNA methylase</fullName>
    </submittedName>
</protein>
<dbReference type="GO" id="GO:0008168">
    <property type="term" value="F:methyltransferase activity"/>
    <property type="evidence" value="ECO:0007669"/>
    <property type="project" value="UniProtKB-KW"/>
</dbReference>
<dbReference type="GO" id="GO:0032259">
    <property type="term" value="P:methylation"/>
    <property type="evidence" value="ECO:0007669"/>
    <property type="project" value="UniProtKB-KW"/>
</dbReference>
<proteinExistence type="predicted"/>
<name>A0A1D7XJB6_9CLOT</name>
<dbReference type="SUPFAM" id="SSF53335">
    <property type="entry name" value="S-adenosyl-L-methionine-dependent methyltransferases"/>
    <property type="match status" value="1"/>
</dbReference>
<accession>A0A1D7XJB6</accession>
<organism evidence="1 2">
    <name type="scientific">Clostridium taeniosporum</name>
    <dbReference type="NCBI Taxonomy" id="394958"/>
    <lineage>
        <taxon>Bacteria</taxon>
        <taxon>Bacillati</taxon>
        <taxon>Bacillota</taxon>
        <taxon>Clostridia</taxon>
        <taxon>Eubacteriales</taxon>
        <taxon>Clostridiaceae</taxon>
        <taxon>Clostridium</taxon>
    </lineage>
</organism>
<dbReference type="OrthoDB" id="9792989at2"/>
<dbReference type="Gene3D" id="3.40.50.150">
    <property type="entry name" value="Vaccinia Virus protein VP39"/>
    <property type="match status" value="1"/>
</dbReference>
<gene>
    <name evidence="1" type="ORF">BGI42_06655</name>
</gene>
<dbReference type="EMBL" id="CP017253">
    <property type="protein sequence ID" value="AOR23437.1"/>
    <property type="molecule type" value="Genomic_DNA"/>
</dbReference>
<keyword evidence="2" id="KW-1185">Reference proteome</keyword>
<dbReference type="AlphaFoldDB" id="A0A1D7XJB6"/>
<evidence type="ECO:0000313" key="2">
    <source>
        <dbReference type="Proteomes" id="UP000094652"/>
    </source>
</evidence>
<keyword evidence="1" id="KW-0489">Methyltransferase</keyword>
<dbReference type="InterPro" id="IPR010719">
    <property type="entry name" value="MnmM_MeTrfase"/>
</dbReference>
<reference evidence="2" key="1">
    <citation type="submission" date="2016-09" db="EMBL/GenBank/DDBJ databases">
        <title>Genomics of Clostridium taeniosporum, an organism which forms endospores with ribbon-like appendages.</title>
        <authorList>
            <person name="Walker J.R."/>
        </authorList>
    </citation>
    <scope>NUCLEOTIDE SEQUENCE [LARGE SCALE GENOMIC DNA]</scope>
    <source>
        <strain evidence="2">1/k</strain>
    </source>
</reference>
<dbReference type="KEGG" id="ctae:BGI42_06655"/>
<dbReference type="Pfam" id="PF06962">
    <property type="entry name" value="rRNA_methylase"/>
    <property type="match status" value="1"/>
</dbReference>
<dbReference type="PANTHER" id="PTHR35276:SF1">
    <property type="entry name" value="TRNA (MNM(5)S(2)U34)-METHYLTRANSFERASE, CHLOROPLASTIC"/>
    <property type="match status" value="1"/>
</dbReference>
<sequence>MNSSVKKFNYVADISNISHYIIREFLDNKMIAVDATLGNGYDTEFLSNNFKMIYSFDIQENACKEYLKKQKDNVMIINDSHELLDKYIKEEVDCIMYNLGFLPGGNKEITTQHITSLKSIKLGLKLLKHGGLMTICIYRGHNEGKEEEHYILDYLKTLDKGEFGVMHHSFLNRSKTSPILVVVEKK</sequence>
<dbReference type="RefSeq" id="WP_069679588.1">
    <property type="nucleotide sequence ID" value="NZ_CP017253.2"/>
</dbReference>
<dbReference type="PANTHER" id="PTHR35276">
    <property type="entry name" value="S-ADENOSYL-L-METHIONINE-DEPENDENT METHYLTRANSFERASES SUPERFAMILY PROTEIN"/>
    <property type="match status" value="1"/>
</dbReference>
<evidence type="ECO:0000313" key="1">
    <source>
        <dbReference type="EMBL" id="AOR23437.1"/>
    </source>
</evidence>
<dbReference type="InterPro" id="IPR029063">
    <property type="entry name" value="SAM-dependent_MTases_sf"/>
</dbReference>